<sequence>MDFHHSNLIHVNRITLNVKSLQKQKRFYHSILGMPIKHETPIQIIFAIGDWGDELVLNLLENGRTAESSEAGLFHLALLLDREEQLGAFIKHMSSHNIPIGGGDHLVSQAVYFTDFEGNGIEVYVDRPFNKWEWVDDMVKMDTLPLNVEDILHHAEGTLWGGMKTGARIGHLHLKAANLTEAQQFYENVGFQLMLTFPKALFMSDYHYHHHLALNNWQSHNKRIHLNETYGLTSFNIVKPDATEVALTTPEGIVMTINRASKTNAETT</sequence>
<reference evidence="2" key="1">
    <citation type="submission" date="2019-11" db="EMBL/GenBank/DDBJ databases">
        <title>Whole genome comparisons of Staphylococcus agnetis isolates from cattle and chickens.</title>
        <authorList>
            <person name="Rhoads D."/>
            <person name="Shwani A."/>
            <person name="Adkins P."/>
            <person name="Calcutt M."/>
            <person name="Middleton J."/>
        </authorList>
    </citation>
    <scope>NUCLEOTIDE SEQUENCE</scope>
    <source>
        <strain evidence="2">1387</strain>
    </source>
</reference>
<dbReference type="GeneID" id="57690960"/>
<accession>A0A2T4ML76</accession>
<dbReference type="AlphaFoldDB" id="A0A2T4ML76"/>
<dbReference type="InterPro" id="IPR004360">
    <property type="entry name" value="Glyas_Fos-R_dOase_dom"/>
</dbReference>
<dbReference type="PROSITE" id="PS51819">
    <property type="entry name" value="VOC"/>
    <property type="match status" value="1"/>
</dbReference>
<gene>
    <name evidence="2" type="ORF">GLV84_08145</name>
</gene>
<dbReference type="RefSeq" id="WP_107368424.1">
    <property type="nucleotide sequence ID" value="NZ_CP045927.1"/>
</dbReference>
<proteinExistence type="predicted"/>
<dbReference type="InterPro" id="IPR029068">
    <property type="entry name" value="Glyas_Bleomycin-R_OHBP_Dase"/>
</dbReference>
<dbReference type="InterPro" id="IPR037523">
    <property type="entry name" value="VOC_core"/>
</dbReference>
<feature type="domain" description="VOC" evidence="1">
    <location>
        <begin position="10"/>
        <end position="126"/>
    </location>
</feature>
<evidence type="ECO:0000313" key="2">
    <source>
        <dbReference type="EMBL" id="NJI02796.1"/>
    </source>
</evidence>
<dbReference type="Proteomes" id="UP000646308">
    <property type="component" value="Unassembled WGS sequence"/>
</dbReference>
<dbReference type="EMBL" id="WMFL01000080">
    <property type="protein sequence ID" value="NJI02796.1"/>
    <property type="molecule type" value="Genomic_DNA"/>
</dbReference>
<organism evidence="2 3">
    <name type="scientific">Staphylococcus agnetis</name>
    <dbReference type="NCBI Taxonomy" id="985762"/>
    <lineage>
        <taxon>Bacteria</taxon>
        <taxon>Bacillati</taxon>
        <taxon>Bacillota</taxon>
        <taxon>Bacilli</taxon>
        <taxon>Bacillales</taxon>
        <taxon>Staphylococcaceae</taxon>
        <taxon>Staphylococcus</taxon>
    </lineage>
</organism>
<dbReference type="PANTHER" id="PTHR43279">
    <property type="entry name" value="CATECHOL-2,3-DIOXYGENASE"/>
    <property type="match status" value="1"/>
</dbReference>
<dbReference type="SUPFAM" id="SSF54593">
    <property type="entry name" value="Glyoxalase/Bleomycin resistance protein/Dihydroxybiphenyl dioxygenase"/>
    <property type="match status" value="2"/>
</dbReference>
<dbReference type="Pfam" id="PF00903">
    <property type="entry name" value="Glyoxalase"/>
    <property type="match status" value="1"/>
</dbReference>
<comment type="caution">
    <text evidence="2">The sequence shown here is derived from an EMBL/GenBank/DDBJ whole genome shotgun (WGS) entry which is preliminary data.</text>
</comment>
<dbReference type="Gene3D" id="3.10.180.10">
    <property type="entry name" value="2,3-Dihydroxybiphenyl 1,2-Dioxygenase, domain 1"/>
    <property type="match status" value="2"/>
</dbReference>
<evidence type="ECO:0000313" key="3">
    <source>
        <dbReference type="Proteomes" id="UP000646308"/>
    </source>
</evidence>
<evidence type="ECO:0000259" key="1">
    <source>
        <dbReference type="PROSITE" id="PS51819"/>
    </source>
</evidence>
<protein>
    <submittedName>
        <fullName evidence="2">VOC family protein</fullName>
    </submittedName>
</protein>
<name>A0A2T4ML76_9STAP</name>
<dbReference type="PANTHER" id="PTHR43279:SF1">
    <property type="entry name" value="CATECHOL-2,3-DIOXYGENASE"/>
    <property type="match status" value="1"/>
</dbReference>